<dbReference type="EMBL" id="MU069749">
    <property type="protein sequence ID" value="KAF5834556.1"/>
    <property type="molecule type" value="Genomic_DNA"/>
</dbReference>
<accession>A0ABQ7GIW4</accession>
<evidence type="ECO:0008006" key="3">
    <source>
        <dbReference type="Google" id="ProtNLM"/>
    </source>
</evidence>
<evidence type="ECO:0000313" key="2">
    <source>
        <dbReference type="Proteomes" id="UP000815325"/>
    </source>
</evidence>
<organism evidence="1 2">
    <name type="scientific">Dunaliella salina</name>
    <name type="common">Green alga</name>
    <name type="synonym">Protococcus salinus</name>
    <dbReference type="NCBI Taxonomy" id="3046"/>
    <lineage>
        <taxon>Eukaryota</taxon>
        <taxon>Viridiplantae</taxon>
        <taxon>Chlorophyta</taxon>
        <taxon>core chlorophytes</taxon>
        <taxon>Chlorophyceae</taxon>
        <taxon>CS clade</taxon>
        <taxon>Chlamydomonadales</taxon>
        <taxon>Dunaliellaceae</taxon>
        <taxon>Dunaliella</taxon>
    </lineage>
</organism>
<keyword evidence="2" id="KW-1185">Reference proteome</keyword>
<gene>
    <name evidence="1" type="ORF">DUNSADRAFT_8723</name>
</gene>
<sequence length="68" mass="7776">MECADYCELKTYTLQFTCLCKHMCKEASNRSRLAWQKSAAQLPSLTIPAMNYNLVMHARIAVYSNPCI</sequence>
<proteinExistence type="predicted"/>
<comment type="caution">
    <text evidence="1">The sequence shown here is derived from an EMBL/GenBank/DDBJ whole genome shotgun (WGS) entry which is preliminary data.</text>
</comment>
<dbReference type="Proteomes" id="UP000815325">
    <property type="component" value="Unassembled WGS sequence"/>
</dbReference>
<evidence type="ECO:0000313" key="1">
    <source>
        <dbReference type="EMBL" id="KAF5834556.1"/>
    </source>
</evidence>
<reference evidence="1" key="1">
    <citation type="submission" date="2017-08" db="EMBL/GenBank/DDBJ databases">
        <authorList>
            <person name="Polle J.E."/>
            <person name="Barry K."/>
            <person name="Cushman J."/>
            <person name="Schmutz J."/>
            <person name="Tran D."/>
            <person name="Hathwaick L.T."/>
            <person name="Yim W.C."/>
            <person name="Jenkins J."/>
            <person name="Mckie-Krisberg Z.M."/>
            <person name="Prochnik S."/>
            <person name="Lindquist E."/>
            <person name="Dockter R.B."/>
            <person name="Adam C."/>
            <person name="Molina H."/>
            <person name="Bunkerborg J."/>
            <person name="Jin E."/>
            <person name="Buchheim M."/>
            <person name="Magnuson J."/>
        </authorList>
    </citation>
    <scope>NUCLEOTIDE SEQUENCE</scope>
    <source>
        <strain evidence="1">CCAP 19/18</strain>
    </source>
</reference>
<name>A0ABQ7GIW4_DUNSA</name>
<protein>
    <recommendedName>
        <fullName evidence="3">Encoded protein</fullName>
    </recommendedName>
</protein>